<dbReference type="CDD" id="cd20625">
    <property type="entry name" value="CYP164-like"/>
    <property type="match status" value="1"/>
</dbReference>
<evidence type="ECO:0000256" key="3">
    <source>
        <dbReference type="ARBA" id="ARBA00022723"/>
    </source>
</evidence>
<dbReference type="PRINTS" id="PR00385">
    <property type="entry name" value="P450"/>
</dbReference>
<feature type="compositionally biased region" description="Low complexity" evidence="8">
    <location>
        <begin position="69"/>
        <end position="79"/>
    </location>
</feature>
<comment type="similarity">
    <text evidence="1 7">Belongs to the cytochrome P450 family.</text>
</comment>
<dbReference type="InterPro" id="IPR036396">
    <property type="entry name" value="Cyt_P450_sf"/>
</dbReference>
<evidence type="ECO:0000313" key="10">
    <source>
        <dbReference type="Proteomes" id="UP000661025"/>
    </source>
</evidence>
<accession>A0A927L4R8</accession>
<evidence type="ECO:0000256" key="1">
    <source>
        <dbReference type="ARBA" id="ARBA00010617"/>
    </source>
</evidence>
<feature type="compositionally biased region" description="Basic and acidic residues" evidence="8">
    <location>
        <begin position="54"/>
        <end position="64"/>
    </location>
</feature>
<dbReference type="GO" id="GO:0004497">
    <property type="term" value="F:monooxygenase activity"/>
    <property type="evidence" value="ECO:0007669"/>
    <property type="project" value="UniProtKB-KW"/>
</dbReference>
<dbReference type="PANTHER" id="PTHR46696:SF1">
    <property type="entry name" value="CYTOCHROME P450 YJIB-RELATED"/>
    <property type="match status" value="1"/>
</dbReference>
<evidence type="ECO:0000313" key="9">
    <source>
        <dbReference type="EMBL" id="MBD9725284.1"/>
    </source>
</evidence>
<sequence>MASTLYKQVLHTDSRPHPWPLYAELRKEPVSVQDDGTCVVSGYDEVSALLRDPRISSDRGKAAPDSRLGTGAPAPGTAPTFLVRDNPTHDQLRGLAQRHFGPPARPGFVESLRPMVEELIRDHIDQLTGRSEFDLVSEFSYPIPVRVACHLLGVPPEDADTLGPIGEEAVSSPEFLVDPHDPEAAAVRKRAQQELAEYFVAHIERLREKPGQDMLSRMIHDDGPGSPMSLPELLSTAIMLFIGGHETTVNLISNSMLLLLRHPEQLARLQADPSLAEGAIEETLRLEPSVHLRPRVAVDDITLGDHTIPKGSSVVLALASANRDPRRFPDPDTFDITRPDTSHLSFGAGIHFCFGAGLGRMEGQIAVRELTRRLVNPRLSQDPPPYRPMADLRGPSALRITVDGVRPAGPAPRRHT</sequence>
<dbReference type="Pfam" id="PF00067">
    <property type="entry name" value="p450"/>
    <property type="match status" value="1"/>
</dbReference>
<evidence type="ECO:0000256" key="8">
    <source>
        <dbReference type="SAM" id="MobiDB-lite"/>
    </source>
</evidence>
<keyword evidence="4 7" id="KW-0560">Oxidoreductase</keyword>
<evidence type="ECO:0000256" key="4">
    <source>
        <dbReference type="ARBA" id="ARBA00023002"/>
    </source>
</evidence>
<dbReference type="EMBL" id="JACYXT010000007">
    <property type="protein sequence ID" value="MBD9725284.1"/>
    <property type="molecule type" value="Genomic_DNA"/>
</dbReference>
<dbReference type="GeneID" id="79936292"/>
<dbReference type="FunFam" id="1.10.630.10:FF:000018">
    <property type="entry name" value="Cytochrome P450 monooxygenase"/>
    <property type="match status" value="1"/>
</dbReference>
<proteinExistence type="inferred from homology"/>
<feature type="region of interest" description="Disordered" evidence="8">
    <location>
        <begin position="54"/>
        <end position="79"/>
    </location>
</feature>
<protein>
    <submittedName>
        <fullName evidence="9">Cytochrome P450</fullName>
    </submittedName>
</protein>
<dbReference type="GO" id="GO:0005506">
    <property type="term" value="F:iron ion binding"/>
    <property type="evidence" value="ECO:0007669"/>
    <property type="project" value="InterPro"/>
</dbReference>
<dbReference type="Gene3D" id="1.10.630.10">
    <property type="entry name" value="Cytochrome P450"/>
    <property type="match status" value="1"/>
</dbReference>
<keyword evidence="2 7" id="KW-0349">Heme</keyword>
<evidence type="ECO:0000256" key="5">
    <source>
        <dbReference type="ARBA" id="ARBA00023004"/>
    </source>
</evidence>
<dbReference type="AlphaFoldDB" id="A0A927L4R8"/>
<dbReference type="InterPro" id="IPR002397">
    <property type="entry name" value="Cyt_P450_B"/>
</dbReference>
<dbReference type="GO" id="GO:0020037">
    <property type="term" value="F:heme binding"/>
    <property type="evidence" value="ECO:0007669"/>
    <property type="project" value="InterPro"/>
</dbReference>
<comment type="caution">
    <text evidence="9">The sequence shown here is derived from an EMBL/GenBank/DDBJ whole genome shotgun (WGS) entry which is preliminary data.</text>
</comment>
<dbReference type="SUPFAM" id="SSF48264">
    <property type="entry name" value="Cytochrome P450"/>
    <property type="match status" value="1"/>
</dbReference>
<evidence type="ECO:0000256" key="2">
    <source>
        <dbReference type="ARBA" id="ARBA00022617"/>
    </source>
</evidence>
<reference evidence="9" key="1">
    <citation type="submission" date="2020-09" db="EMBL/GenBank/DDBJ databases">
        <title>Streptomyces canutascabiei sp. nov., which causes potato common scab and is distributed across the world.</title>
        <authorList>
            <person name="Nguyen H.P."/>
            <person name="Weisberg A.J."/>
            <person name="Chang J.H."/>
            <person name="Clarke C.R."/>
        </authorList>
    </citation>
    <scope>NUCLEOTIDE SEQUENCE</scope>
    <source>
        <strain evidence="9">ID-01-6.2a</strain>
    </source>
</reference>
<dbReference type="PROSITE" id="PS00086">
    <property type="entry name" value="CYTOCHROME_P450"/>
    <property type="match status" value="1"/>
</dbReference>
<organism evidence="9 10">
    <name type="scientific">Streptomyces caniscabiei</name>
    <dbReference type="NCBI Taxonomy" id="2746961"/>
    <lineage>
        <taxon>Bacteria</taxon>
        <taxon>Bacillati</taxon>
        <taxon>Actinomycetota</taxon>
        <taxon>Actinomycetes</taxon>
        <taxon>Kitasatosporales</taxon>
        <taxon>Streptomycetaceae</taxon>
        <taxon>Streptomyces</taxon>
    </lineage>
</organism>
<evidence type="ECO:0000256" key="7">
    <source>
        <dbReference type="RuleBase" id="RU000461"/>
    </source>
</evidence>
<evidence type="ECO:0000256" key="6">
    <source>
        <dbReference type="ARBA" id="ARBA00023033"/>
    </source>
</evidence>
<dbReference type="InterPro" id="IPR017972">
    <property type="entry name" value="Cyt_P450_CS"/>
</dbReference>
<name>A0A927L4R8_9ACTN</name>
<dbReference type="RefSeq" id="WP_192362026.1">
    <property type="nucleotide sequence ID" value="NZ_CP119182.1"/>
</dbReference>
<dbReference type="Proteomes" id="UP000661025">
    <property type="component" value="Unassembled WGS sequence"/>
</dbReference>
<dbReference type="PRINTS" id="PR00359">
    <property type="entry name" value="BP450"/>
</dbReference>
<keyword evidence="6 7" id="KW-0503">Monooxygenase</keyword>
<dbReference type="GO" id="GO:0016705">
    <property type="term" value="F:oxidoreductase activity, acting on paired donors, with incorporation or reduction of molecular oxygen"/>
    <property type="evidence" value="ECO:0007669"/>
    <property type="project" value="InterPro"/>
</dbReference>
<dbReference type="InterPro" id="IPR001128">
    <property type="entry name" value="Cyt_P450"/>
</dbReference>
<keyword evidence="5 7" id="KW-0408">Iron</keyword>
<gene>
    <name evidence="9" type="ORF">IHE70_19085</name>
</gene>
<dbReference type="PANTHER" id="PTHR46696">
    <property type="entry name" value="P450, PUTATIVE (EUROFUNG)-RELATED"/>
    <property type="match status" value="1"/>
</dbReference>
<keyword evidence="3 7" id="KW-0479">Metal-binding</keyword>